<gene>
    <name evidence="10" type="ORF">CLV93_102534</name>
</gene>
<comment type="caution">
    <text evidence="10">The sequence shown here is derived from an EMBL/GenBank/DDBJ whole genome shotgun (WGS) entry which is preliminary data.</text>
</comment>
<evidence type="ECO:0000259" key="8">
    <source>
        <dbReference type="Pfam" id="PF01545"/>
    </source>
</evidence>
<proteinExistence type="inferred from homology"/>
<feature type="transmembrane region" description="Helical" evidence="7">
    <location>
        <begin position="181"/>
        <end position="197"/>
    </location>
</feature>
<dbReference type="RefSeq" id="WP_106541315.1">
    <property type="nucleotide sequence ID" value="NZ_BLAU01000001.1"/>
</dbReference>
<dbReference type="InterPro" id="IPR036837">
    <property type="entry name" value="Cation_efflux_CTD_sf"/>
</dbReference>
<keyword evidence="4 7" id="KW-0812">Transmembrane</keyword>
<dbReference type="InterPro" id="IPR027469">
    <property type="entry name" value="Cation_efflux_TMD_sf"/>
</dbReference>
<sequence>MRSKNTRMIVKAGWVSIIVNLVLFALKYWAGIVSGSIAIVADAWHTLSDSVSSIIVIFGATLAGKPADDEHPFGHGRAEHIAAVIIGVLLAIISFEFLLQSVDRLRSHTAVHYGMVAKVVTVVSILAKEGLAQYAFGVGRKAKSSVLKADGWHHRSDALSSIIILAGIFLGGYFWWIDGVLGILVAILIAYTAYEVMKNDFSLLLGESADPTMIGQIRELVRLNVDREVYPHHFHMHRYGHHTELSCHIKLPPEMTLDEAHHICSVIEEAIEKELGIITTIHPEPLPMSYDD</sequence>
<dbReference type="Gene3D" id="1.20.1510.10">
    <property type="entry name" value="Cation efflux protein transmembrane domain"/>
    <property type="match status" value="1"/>
</dbReference>
<evidence type="ECO:0000256" key="7">
    <source>
        <dbReference type="SAM" id="Phobius"/>
    </source>
</evidence>
<dbReference type="InterPro" id="IPR002524">
    <property type="entry name" value="Cation_efflux"/>
</dbReference>
<dbReference type="OrthoDB" id="9806522at2"/>
<dbReference type="SUPFAM" id="SSF160240">
    <property type="entry name" value="Cation efflux protein cytoplasmic domain-like"/>
    <property type="match status" value="1"/>
</dbReference>
<dbReference type="SUPFAM" id="SSF161111">
    <property type="entry name" value="Cation efflux protein transmembrane domain-like"/>
    <property type="match status" value="1"/>
</dbReference>
<dbReference type="EMBL" id="PYGC01000002">
    <property type="protein sequence ID" value="PSK84743.1"/>
    <property type="molecule type" value="Genomic_DNA"/>
</dbReference>
<dbReference type="InterPro" id="IPR027470">
    <property type="entry name" value="Cation_efflux_CTD"/>
</dbReference>
<dbReference type="PANTHER" id="PTHR43840">
    <property type="entry name" value="MITOCHONDRIAL METAL TRANSPORTER 1-RELATED"/>
    <property type="match status" value="1"/>
</dbReference>
<dbReference type="Gene3D" id="3.30.70.1350">
    <property type="entry name" value="Cation efflux protein, cytoplasmic domain"/>
    <property type="match status" value="1"/>
</dbReference>
<feature type="domain" description="Cation efflux protein cytoplasmic" evidence="9">
    <location>
        <begin position="212"/>
        <end position="285"/>
    </location>
</feature>
<dbReference type="Proteomes" id="UP000240621">
    <property type="component" value="Unassembled WGS sequence"/>
</dbReference>
<comment type="similarity">
    <text evidence="2">Belongs to the cation diffusion facilitator (CDF) transporter (TC 2.A.4) family.</text>
</comment>
<dbReference type="GO" id="GO:0008324">
    <property type="term" value="F:monoatomic cation transmembrane transporter activity"/>
    <property type="evidence" value="ECO:0007669"/>
    <property type="project" value="InterPro"/>
</dbReference>
<dbReference type="AlphaFoldDB" id="A0A2P8CIH6"/>
<evidence type="ECO:0000313" key="11">
    <source>
        <dbReference type="Proteomes" id="UP000240621"/>
    </source>
</evidence>
<evidence type="ECO:0000256" key="5">
    <source>
        <dbReference type="ARBA" id="ARBA00022989"/>
    </source>
</evidence>
<dbReference type="InterPro" id="IPR058533">
    <property type="entry name" value="Cation_efflux_TM"/>
</dbReference>
<evidence type="ECO:0000256" key="1">
    <source>
        <dbReference type="ARBA" id="ARBA00004141"/>
    </source>
</evidence>
<feature type="domain" description="Cation efflux protein transmembrane" evidence="8">
    <location>
        <begin position="14"/>
        <end position="205"/>
    </location>
</feature>
<feature type="transmembrane region" description="Helical" evidence="7">
    <location>
        <begin position="12"/>
        <end position="30"/>
    </location>
</feature>
<evidence type="ECO:0000256" key="6">
    <source>
        <dbReference type="ARBA" id="ARBA00023136"/>
    </source>
</evidence>
<dbReference type="NCBIfam" id="TIGR01297">
    <property type="entry name" value="CDF"/>
    <property type="match status" value="1"/>
</dbReference>
<dbReference type="Pfam" id="PF01545">
    <property type="entry name" value="Cation_efflux"/>
    <property type="match status" value="1"/>
</dbReference>
<keyword evidence="3" id="KW-0813">Transport</keyword>
<dbReference type="FunFam" id="1.20.1510.10:FF:000006">
    <property type="entry name" value="Divalent cation efflux transporter"/>
    <property type="match status" value="1"/>
</dbReference>
<protein>
    <submittedName>
        <fullName evidence="10">Cation diffusion facilitator family transporter</fullName>
    </submittedName>
</protein>
<keyword evidence="5 7" id="KW-1133">Transmembrane helix</keyword>
<evidence type="ECO:0000256" key="3">
    <source>
        <dbReference type="ARBA" id="ARBA00022448"/>
    </source>
</evidence>
<evidence type="ECO:0000256" key="2">
    <source>
        <dbReference type="ARBA" id="ARBA00008114"/>
    </source>
</evidence>
<reference evidence="10 11" key="1">
    <citation type="submission" date="2018-03" db="EMBL/GenBank/DDBJ databases">
        <title>Genomic Encyclopedia of Archaeal and Bacterial Type Strains, Phase II (KMG-II): from individual species to whole genera.</title>
        <authorList>
            <person name="Goeker M."/>
        </authorList>
    </citation>
    <scope>NUCLEOTIDE SEQUENCE [LARGE SCALE GENOMIC DNA]</scope>
    <source>
        <strain evidence="10 11">DSM 27267</strain>
    </source>
</reference>
<feature type="transmembrane region" description="Helical" evidence="7">
    <location>
        <begin position="80"/>
        <end position="99"/>
    </location>
</feature>
<comment type="subcellular location">
    <subcellularLocation>
        <location evidence="1">Membrane</location>
        <topology evidence="1">Multi-pass membrane protein</topology>
    </subcellularLocation>
</comment>
<keyword evidence="6 7" id="KW-0472">Membrane</keyword>
<name>A0A2P8CIH6_9BACT</name>
<dbReference type="InterPro" id="IPR050291">
    <property type="entry name" value="CDF_Transporter"/>
</dbReference>
<dbReference type="GO" id="GO:0016020">
    <property type="term" value="C:membrane"/>
    <property type="evidence" value="ECO:0007669"/>
    <property type="project" value="UniProtKB-SubCell"/>
</dbReference>
<evidence type="ECO:0000256" key="4">
    <source>
        <dbReference type="ARBA" id="ARBA00022692"/>
    </source>
</evidence>
<dbReference type="Pfam" id="PF16916">
    <property type="entry name" value="ZT_dimer"/>
    <property type="match status" value="1"/>
</dbReference>
<dbReference type="PANTHER" id="PTHR43840:SF15">
    <property type="entry name" value="MITOCHONDRIAL METAL TRANSPORTER 1-RELATED"/>
    <property type="match status" value="1"/>
</dbReference>
<organism evidence="10 11">
    <name type="scientific">Prolixibacter denitrificans</name>
    <dbReference type="NCBI Taxonomy" id="1541063"/>
    <lineage>
        <taxon>Bacteria</taxon>
        <taxon>Pseudomonadati</taxon>
        <taxon>Bacteroidota</taxon>
        <taxon>Bacteroidia</taxon>
        <taxon>Marinilabiliales</taxon>
        <taxon>Prolixibacteraceae</taxon>
        <taxon>Prolixibacter</taxon>
    </lineage>
</organism>
<evidence type="ECO:0000313" key="10">
    <source>
        <dbReference type="EMBL" id="PSK84743.1"/>
    </source>
</evidence>
<accession>A0A2P8CIH6</accession>
<evidence type="ECO:0000259" key="9">
    <source>
        <dbReference type="Pfam" id="PF16916"/>
    </source>
</evidence>